<feature type="coiled-coil region" evidence="1">
    <location>
        <begin position="193"/>
        <end position="242"/>
    </location>
</feature>
<organism evidence="4 5">
    <name type="scientific">Immersiella caudata</name>
    <dbReference type="NCBI Taxonomy" id="314043"/>
    <lineage>
        <taxon>Eukaryota</taxon>
        <taxon>Fungi</taxon>
        <taxon>Dikarya</taxon>
        <taxon>Ascomycota</taxon>
        <taxon>Pezizomycotina</taxon>
        <taxon>Sordariomycetes</taxon>
        <taxon>Sordariomycetidae</taxon>
        <taxon>Sordariales</taxon>
        <taxon>Lasiosphaeriaceae</taxon>
        <taxon>Immersiella</taxon>
    </lineage>
</organism>
<dbReference type="AlphaFoldDB" id="A0AA39WL00"/>
<dbReference type="Pfam" id="PF22893">
    <property type="entry name" value="ULD_2"/>
    <property type="match status" value="1"/>
</dbReference>
<dbReference type="EMBL" id="JAULSU010000005">
    <property type="protein sequence ID" value="KAK0617353.1"/>
    <property type="molecule type" value="Genomic_DNA"/>
</dbReference>
<sequence length="458" mass="51876">MAETRGSSEEYREAMTELCGIQQAFIYYIVLSSMEIIAKFLEQTKEYRRQLEASGNNLGGVSGSWCKVGWALYKKEELRSLRDSLHCRLVSVNTLFAAAKHTHALPTSVSKFQDSDNEECEPSKGQFESADALPDGTKTGRSAHKLGKSEREKVEREVQERLDAARGKWEAEQAAATQEWKKAIEVQAMDEARAKLEMQRQADERAIAAEEERKKAEVEFRERALKEAMAHAEQELKKKLKALIKFKDAIGRKFTFPFHLVQTWAGMEELIKQAFMHVEVVGPQVQEGHYDLIGPDGEIILPAVWEKLVQPDWAITMHMWPMERMPQRPMPFMGGPGMPRPPMGFPPRRMGRPPPGGFGPHRYGPPLARQSPRTSESLDQLRAQSSDTESVNSLSTSATRDEEEKKGRFGLGRFIPSKIAKIKLWKRRASSRDVKKTDSRSSLSSLNSSVVSFKSRRK</sequence>
<proteinExistence type="predicted"/>
<gene>
    <name evidence="4" type="ORF">B0T14DRAFT_605442</name>
</gene>
<reference evidence="4" key="1">
    <citation type="submission" date="2023-06" db="EMBL/GenBank/DDBJ databases">
        <title>Genome-scale phylogeny and comparative genomics of the fungal order Sordariales.</title>
        <authorList>
            <consortium name="Lawrence Berkeley National Laboratory"/>
            <person name="Hensen N."/>
            <person name="Bonometti L."/>
            <person name="Westerberg I."/>
            <person name="Brannstrom I.O."/>
            <person name="Guillou S."/>
            <person name="Cros-Aarteil S."/>
            <person name="Calhoun S."/>
            <person name="Haridas S."/>
            <person name="Kuo A."/>
            <person name="Mondo S."/>
            <person name="Pangilinan J."/>
            <person name="Riley R."/>
            <person name="Labutti K."/>
            <person name="Andreopoulos B."/>
            <person name="Lipzen A."/>
            <person name="Chen C."/>
            <person name="Yanf M."/>
            <person name="Daum C."/>
            <person name="Ng V."/>
            <person name="Clum A."/>
            <person name="Steindorff A."/>
            <person name="Ohm R."/>
            <person name="Martin F."/>
            <person name="Silar P."/>
            <person name="Natvig D."/>
            <person name="Lalanne C."/>
            <person name="Gautier V."/>
            <person name="Ament-Velasquez S.L."/>
            <person name="Kruys A."/>
            <person name="Hutchinson M.I."/>
            <person name="Powell A.J."/>
            <person name="Barry K."/>
            <person name="Miller A.N."/>
            <person name="Grigoriev I.V."/>
            <person name="Debuchy R."/>
            <person name="Gladieux P."/>
            <person name="Thoren M.H."/>
            <person name="Johannesson H."/>
        </authorList>
    </citation>
    <scope>NUCLEOTIDE SEQUENCE</scope>
    <source>
        <strain evidence="4">CBS 606.72</strain>
    </source>
</reference>
<evidence type="ECO:0000259" key="3">
    <source>
        <dbReference type="Pfam" id="PF22893"/>
    </source>
</evidence>
<protein>
    <recommendedName>
        <fullName evidence="3">Ubiquitin-like domain-containing protein</fullName>
    </recommendedName>
</protein>
<feature type="region of interest" description="Disordered" evidence="2">
    <location>
        <begin position="330"/>
        <end position="412"/>
    </location>
</feature>
<feature type="region of interest" description="Disordered" evidence="2">
    <location>
        <begin position="109"/>
        <end position="153"/>
    </location>
</feature>
<evidence type="ECO:0000313" key="5">
    <source>
        <dbReference type="Proteomes" id="UP001175000"/>
    </source>
</evidence>
<evidence type="ECO:0000256" key="1">
    <source>
        <dbReference type="SAM" id="Coils"/>
    </source>
</evidence>
<feature type="domain" description="Ubiquitin-like" evidence="3">
    <location>
        <begin position="241"/>
        <end position="322"/>
    </location>
</feature>
<feature type="region of interest" description="Disordered" evidence="2">
    <location>
        <begin position="425"/>
        <end position="458"/>
    </location>
</feature>
<name>A0AA39WL00_9PEZI</name>
<dbReference type="InterPro" id="IPR054464">
    <property type="entry name" value="ULD_fung"/>
</dbReference>
<evidence type="ECO:0000256" key="2">
    <source>
        <dbReference type="SAM" id="MobiDB-lite"/>
    </source>
</evidence>
<feature type="compositionally biased region" description="Basic and acidic residues" evidence="2">
    <location>
        <begin position="430"/>
        <end position="439"/>
    </location>
</feature>
<accession>A0AA39WL00</accession>
<keyword evidence="1" id="KW-0175">Coiled coil</keyword>
<keyword evidence="5" id="KW-1185">Reference proteome</keyword>
<feature type="compositionally biased region" description="Polar residues" evidence="2">
    <location>
        <begin position="371"/>
        <end position="398"/>
    </location>
</feature>
<evidence type="ECO:0000313" key="4">
    <source>
        <dbReference type="EMBL" id="KAK0617353.1"/>
    </source>
</evidence>
<dbReference type="Proteomes" id="UP001175000">
    <property type="component" value="Unassembled WGS sequence"/>
</dbReference>
<feature type="compositionally biased region" description="Low complexity" evidence="2">
    <location>
        <begin position="440"/>
        <end position="458"/>
    </location>
</feature>
<comment type="caution">
    <text evidence="4">The sequence shown here is derived from an EMBL/GenBank/DDBJ whole genome shotgun (WGS) entry which is preliminary data.</text>
</comment>